<feature type="domain" description="Big-1" evidence="3">
    <location>
        <begin position="155"/>
        <end position="240"/>
    </location>
</feature>
<feature type="signal peptide" evidence="2">
    <location>
        <begin position="1"/>
        <end position="23"/>
    </location>
</feature>
<evidence type="ECO:0000256" key="2">
    <source>
        <dbReference type="SAM" id="SignalP"/>
    </source>
</evidence>
<dbReference type="InterPro" id="IPR008964">
    <property type="entry name" value="Invasin/intimin_cell_adhesion"/>
</dbReference>
<dbReference type="InterPro" id="IPR013783">
    <property type="entry name" value="Ig-like_fold"/>
</dbReference>
<dbReference type="Proteomes" id="UP000252558">
    <property type="component" value="Unassembled WGS sequence"/>
</dbReference>
<organism evidence="4 5">
    <name type="scientific">Corallincola holothuriorum</name>
    <dbReference type="NCBI Taxonomy" id="2282215"/>
    <lineage>
        <taxon>Bacteria</taxon>
        <taxon>Pseudomonadati</taxon>
        <taxon>Pseudomonadota</taxon>
        <taxon>Gammaproteobacteria</taxon>
        <taxon>Alteromonadales</taxon>
        <taxon>Psychromonadaceae</taxon>
        <taxon>Corallincola</taxon>
    </lineage>
</organism>
<dbReference type="InterPro" id="IPR003344">
    <property type="entry name" value="Big_1_dom"/>
</dbReference>
<dbReference type="EMBL" id="QPID01000005">
    <property type="protein sequence ID" value="RCU49844.1"/>
    <property type="molecule type" value="Genomic_DNA"/>
</dbReference>
<dbReference type="AlphaFoldDB" id="A0A368NJN1"/>
<dbReference type="PROSITE" id="PS51257">
    <property type="entry name" value="PROKAR_LIPOPROTEIN"/>
    <property type="match status" value="1"/>
</dbReference>
<sequence>MISKALSRYLFTLCTLLSLVACNGSSGDGDFNEFNQLELTLRNSEGDSTNTLTAGETAWLEAKVVDVYGEGIDGQIVDFSSSLGSLSASSALTDGGGKARVQLLTTGVTGAGTLTASTTLESVDGSSEETLTASSNFQVNASGGTNEALQLTILADDCLSPTSPSFVAGSSFCLQASLSNDDGPVVDTIVSFSAPLGTLASDSRLTDANGIANVLVSSDDTSVGAATATATTGELSEQAVYEFTSTGDIGGGESPSLAIVMLDSGTPVNRFNAGSNVQLRATLLDGESQPLENQVISFTAGLGTLTPFTALTAANGQAEVTLTGTDTDLGADQAIATVSVDDLTLSASLSYEILARDAIGDGDTILLGYWPDKADPASFQNGVVGIATDSISAGGTVGLTVDLVEMADDGSLSALLEPATVSFTSGCSADGKASLDATAQTIAGRAQATFQDQSCASGGEISDSLLATVSNSSSTLNALATLTIEAEALGSIEFVSAEPEQIVLKGTGGQGNQESSTVTFLVKGSQGSLLPQRLVCFSLDTQVGGLSLSQQSGLTNSEGLVTTKVQSGNVPTPVRVTAQTQQDATACPLTGNDIIQSQSDLLTINTGLAEQSSFTLSPDILNPEAWRHNGETVTLTVWLADSFNNPAPDGTTVNFTAEAGQITPSCQTLSGSCQATWTSTDPRPTDHRVTILASAVGHETFFDNNGNGIFDEADGTAIAAGASVNAGFSQPGVVTGFVDMSEAWRDDDESFIRETDEPFLDYANSGGFNLADGLFNGPQCSGSLCGSADAGNNKLHIRRAIVLIMSDSAANWELDYLNGSFDDSSTQQQGAGNTGVIGASGVTLNAGAAANLSFHIGDSMDQILPEGTTIVVASDQGDLTGTTNITVANSRGTAIGSADSYRDTVSFSLLNTLAPGDPTEVGFITVTITTPKGLGMVLQVPLTMTGL</sequence>
<evidence type="ECO:0000313" key="5">
    <source>
        <dbReference type="Proteomes" id="UP000252558"/>
    </source>
</evidence>
<comment type="similarity">
    <text evidence="1">Belongs to the intimin/invasin family.</text>
</comment>
<accession>A0A368NJN1</accession>
<name>A0A368NJN1_9GAMM</name>
<keyword evidence="5" id="KW-1185">Reference proteome</keyword>
<evidence type="ECO:0000313" key="4">
    <source>
        <dbReference type="EMBL" id="RCU49844.1"/>
    </source>
</evidence>
<feature type="domain" description="Big-1" evidence="3">
    <location>
        <begin position="258"/>
        <end position="348"/>
    </location>
</feature>
<dbReference type="SUPFAM" id="SSF49373">
    <property type="entry name" value="Invasin/intimin cell-adhesion fragments"/>
    <property type="match status" value="5"/>
</dbReference>
<dbReference type="OrthoDB" id="5522233at2"/>
<keyword evidence="2" id="KW-0732">Signal</keyword>
<reference evidence="4 5" key="1">
    <citation type="submission" date="2018-07" db="EMBL/GenBank/DDBJ databases">
        <title>Corallincola holothuriorum sp. nov., a new facultative anaerobe isolated from sea cucumber Apostichopus japonicus.</title>
        <authorList>
            <person name="Xia H."/>
        </authorList>
    </citation>
    <scope>NUCLEOTIDE SEQUENCE [LARGE SCALE GENOMIC DNA]</scope>
    <source>
        <strain evidence="4 5">C4</strain>
    </source>
</reference>
<dbReference type="RefSeq" id="WP_114338130.1">
    <property type="nucleotide sequence ID" value="NZ_QPID01000005.1"/>
</dbReference>
<gene>
    <name evidence="4" type="ORF">DU002_09420</name>
</gene>
<evidence type="ECO:0000256" key="1">
    <source>
        <dbReference type="ARBA" id="ARBA00010116"/>
    </source>
</evidence>
<protein>
    <submittedName>
        <fullName evidence="4">Ig-like protein, group 1</fullName>
    </submittedName>
</protein>
<feature type="chain" id="PRO_5016992141" evidence="2">
    <location>
        <begin position="24"/>
        <end position="947"/>
    </location>
</feature>
<dbReference type="Gene3D" id="2.60.40.10">
    <property type="entry name" value="Immunoglobulins"/>
    <property type="match status" value="5"/>
</dbReference>
<evidence type="ECO:0000259" key="3">
    <source>
        <dbReference type="SMART" id="SM00634"/>
    </source>
</evidence>
<dbReference type="SMART" id="SM00634">
    <property type="entry name" value="BID_1"/>
    <property type="match status" value="3"/>
</dbReference>
<comment type="caution">
    <text evidence="4">The sequence shown here is derived from an EMBL/GenBank/DDBJ whole genome shotgun (WGS) entry which is preliminary data.</text>
</comment>
<feature type="domain" description="Big-1" evidence="3">
    <location>
        <begin position="40"/>
        <end position="128"/>
    </location>
</feature>
<proteinExistence type="inferred from homology"/>